<dbReference type="SUPFAM" id="SSF49785">
    <property type="entry name" value="Galactose-binding domain-like"/>
    <property type="match status" value="1"/>
</dbReference>
<gene>
    <name evidence="3" type="ORF">GKO32_05165</name>
</gene>
<dbReference type="InterPro" id="IPR005674">
    <property type="entry name" value="CocE/Ser_esterase"/>
</dbReference>
<accession>A0A6N7YMX7</accession>
<dbReference type="SUPFAM" id="SSF53474">
    <property type="entry name" value="alpha/beta-Hydrolases"/>
    <property type="match status" value="1"/>
</dbReference>
<dbReference type="Gene3D" id="3.40.50.1820">
    <property type="entry name" value="alpha/beta hydrolase"/>
    <property type="match status" value="1"/>
</dbReference>
<dbReference type="RefSeq" id="WP_154755614.1">
    <property type="nucleotide sequence ID" value="NZ_WMBA01000005.1"/>
</dbReference>
<dbReference type="OrthoDB" id="5240615at2"/>
<dbReference type="Gene3D" id="1.10.3020.10">
    <property type="entry name" value="alpha-amino acid ester hydrolase ( Helical cap domain)"/>
    <property type="match status" value="1"/>
</dbReference>
<dbReference type="NCBIfam" id="TIGR00976">
    <property type="entry name" value="CocE_NonD"/>
    <property type="match status" value="1"/>
</dbReference>
<feature type="domain" description="Xaa-Pro dipeptidyl-peptidase C-terminal" evidence="2">
    <location>
        <begin position="291"/>
        <end position="549"/>
    </location>
</feature>
<reference evidence="3 4" key="1">
    <citation type="submission" date="2019-11" db="EMBL/GenBank/DDBJ databases">
        <title>Draft genome of Amycolatopsis RM579.</title>
        <authorList>
            <person name="Duangmal K."/>
            <person name="Mingma R."/>
        </authorList>
    </citation>
    <scope>NUCLEOTIDE SEQUENCE [LARGE SCALE GENOMIC DNA]</scope>
    <source>
        <strain evidence="3 4">RM579</strain>
    </source>
</reference>
<organism evidence="3 4">
    <name type="scientific">Amycolatopsis pithecellobii</name>
    <dbReference type="NCBI Taxonomy" id="664692"/>
    <lineage>
        <taxon>Bacteria</taxon>
        <taxon>Bacillati</taxon>
        <taxon>Actinomycetota</taxon>
        <taxon>Actinomycetes</taxon>
        <taxon>Pseudonocardiales</taxon>
        <taxon>Pseudonocardiaceae</taxon>
        <taxon>Amycolatopsis</taxon>
    </lineage>
</organism>
<dbReference type="InterPro" id="IPR013736">
    <property type="entry name" value="Xaa-Pro_dipept_C"/>
</dbReference>
<protein>
    <submittedName>
        <fullName evidence="3">CocE/NonD family hydrolase</fullName>
    </submittedName>
</protein>
<dbReference type="SMART" id="SM00939">
    <property type="entry name" value="PepX_C"/>
    <property type="match status" value="1"/>
</dbReference>
<evidence type="ECO:0000259" key="2">
    <source>
        <dbReference type="SMART" id="SM00939"/>
    </source>
</evidence>
<evidence type="ECO:0000313" key="3">
    <source>
        <dbReference type="EMBL" id="MTD53372.1"/>
    </source>
</evidence>
<dbReference type="Proteomes" id="UP000440096">
    <property type="component" value="Unassembled WGS sequence"/>
</dbReference>
<dbReference type="AlphaFoldDB" id="A0A6N7YMX7"/>
<keyword evidence="1 3" id="KW-0378">Hydrolase</keyword>
<evidence type="ECO:0000256" key="1">
    <source>
        <dbReference type="ARBA" id="ARBA00022801"/>
    </source>
</evidence>
<dbReference type="GO" id="GO:0008239">
    <property type="term" value="F:dipeptidyl-peptidase activity"/>
    <property type="evidence" value="ECO:0007669"/>
    <property type="project" value="InterPro"/>
</dbReference>
<dbReference type="PANTHER" id="PTHR43056:SF10">
    <property type="entry name" value="COCE_NOND FAMILY, PUTATIVE (AFU_ORTHOLOGUE AFUA_7G00600)-RELATED"/>
    <property type="match status" value="1"/>
</dbReference>
<dbReference type="InterPro" id="IPR008979">
    <property type="entry name" value="Galactose-bd-like_sf"/>
</dbReference>
<dbReference type="Gene3D" id="2.60.120.260">
    <property type="entry name" value="Galactose-binding domain-like"/>
    <property type="match status" value="1"/>
</dbReference>
<sequence>MRTVTSFPYEITVDENVWIPMGDGVRLAAKIWRPVSSGDTPVPAILEYIPYRKRDLTAERDAIHHPYLAGHGYACVRVDLRGTGESEGVLADEYLDQEHADAEEVLEWLAGQPWCTGQTGMIGISWGGFTALQVAARKPPSLGAIVISSFTDDRYSDDMHYMGGALLSDNVAEAGTMFAYATLPPDPALVGDRWREMWLERLENCSLWAGNWLSHQRRDEYWRRASVCEDYSGVGVPVLASSGWADGYSNAVARLLGNLDVPRKGLIGPWSHKYPHLGEPGPAIGYLQEVVRWWDHWLKGADNGVLDGPMLRTWMQESVPPSTAYADRPGRWVGEPDWPSPHVRPVEFPLARHRIAREGEQVPDAEVAVCSPLSVGQFAGKWASYNAPPDLPYDQREEDGGSLVFETDTLPGRCEIHGAPVVRLAVSADKPVAMIAARLSDVAPDGRATRVTYGLLNLTHRNGHDTPEPLVPGETYEVSVQLNAVAQAFPPGHRIRLSLSTSYWPLAWPPPEPALLSVHTGGSALRLPIRPVGEEDEVTPQPFAEPEGAAPLATTQLTPGEQRWTVCRDLVGYDNALEIVKNAGLVRFDELDLEVDRRVRERYGWVADDFCSARGDTWWSISFRRGEWSARTDTHTSVTCTPDEFVVHATLDAYEGEVRTFSRNWDRRIPRDHV</sequence>
<comment type="caution">
    <text evidence="3">The sequence shown here is derived from an EMBL/GenBank/DDBJ whole genome shotgun (WGS) entry which is preliminary data.</text>
</comment>
<dbReference type="PANTHER" id="PTHR43056">
    <property type="entry name" value="PEPTIDASE S9 PROLYL OLIGOPEPTIDASE"/>
    <property type="match status" value="1"/>
</dbReference>
<name>A0A6N7YMX7_9PSEU</name>
<dbReference type="Pfam" id="PF02129">
    <property type="entry name" value="Peptidase_S15"/>
    <property type="match status" value="1"/>
</dbReference>
<dbReference type="InterPro" id="IPR000383">
    <property type="entry name" value="Xaa-Pro-like_dom"/>
</dbReference>
<proteinExistence type="predicted"/>
<evidence type="ECO:0000313" key="4">
    <source>
        <dbReference type="Proteomes" id="UP000440096"/>
    </source>
</evidence>
<dbReference type="InterPro" id="IPR050585">
    <property type="entry name" value="Xaa-Pro_dipeptidyl-ppase/CocE"/>
</dbReference>
<dbReference type="Pfam" id="PF08530">
    <property type="entry name" value="PepX_C"/>
    <property type="match status" value="1"/>
</dbReference>
<dbReference type="EMBL" id="WMBA01000005">
    <property type="protein sequence ID" value="MTD53372.1"/>
    <property type="molecule type" value="Genomic_DNA"/>
</dbReference>
<keyword evidence="4" id="KW-1185">Reference proteome</keyword>
<dbReference type="InterPro" id="IPR029058">
    <property type="entry name" value="AB_hydrolase_fold"/>
</dbReference>